<organism evidence="2 3">
    <name type="scientific">Gryllus longicercus</name>
    <dbReference type="NCBI Taxonomy" id="2509291"/>
    <lineage>
        <taxon>Eukaryota</taxon>
        <taxon>Metazoa</taxon>
        <taxon>Ecdysozoa</taxon>
        <taxon>Arthropoda</taxon>
        <taxon>Hexapoda</taxon>
        <taxon>Insecta</taxon>
        <taxon>Pterygota</taxon>
        <taxon>Neoptera</taxon>
        <taxon>Polyneoptera</taxon>
        <taxon>Orthoptera</taxon>
        <taxon>Ensifera</taxon>
        <taxon>Gryllidea</taxon>
        <taxon>Grylloidea</taxon>
        <taxon>Gryllidae</taxon>
        <taxon>Gryllinae</taxon>
        <taxon>Gryllus</taxon>
    </lineage>
</organism>
<protein>
    <submittedName>
        <fullName evidence="2">Uncharacterized protein</fullName>
    </submittedName>
</protein>
<dbReference type="EMBL" id="JAZDUA010000215">
    <property type="protein sequence ID" value="KAK7863933.1"/>
    <property type="molecule type" value="Genomic_DNA"/>
</dbReference>
<name>A0AAN9VHI6_9ORTH</name>
<sequence length="126" mass="13794">MIAHLRQPLRFSSRARRSRVTEAVGGLVPEMPSPFCPRRRAPGVRPQSGFHLGEPALPSTRESSHCVRSAGFLRARFPTLGAASALGFPVVWDSPTLPPPTSSRDANETSPLAATSRWHSLFQFTF</sequence>
<evidence type="ECO:0000256" key="1">
    <source>
        <dbReference type="SAM" id="MobiDB-lite"/>
    </source>
</evidence>
<dbReference type="Proteomes" id="UP001378592">
    <property type="component" value="Unassembled WGS sequence"/>
</dbReference>
<dbReference type="AlphaFoldDB" id="A0AAN9VHI6"/>
<gene>
    <name evidence="2" type="ORF">R5R35_012443</name>
</gene>
<evidence type="ECO:0000313" key="2">
    <source>
        <dbReference type="EMBL" id="KAK7863933.1"/>
    </source>
</evidence>
<evidence type="ECO:0000313" key="3">
    <source>
        <dbReference type="Proteomes" id="UP001378592"/>
    </source>
</evidence>
<accession>A0AAN9VHI6</accession>
<proteinExistence type="predicted"/>
<keyword evidence="3" id="KW-1185">Reference proteome</keyword>
<reference evidence="2 3" key="1">
    <citation type="submission" date="2024-03" db="EMBL/GenBank/DDBJ databases">
        <title>The genome assembly and annotation of the cricket Gryllus longicercus Weissman &amp; Gray.</title>
        <authorList>
            <person name="Szrajer S."/>
            <person name="Gray D."/>
            <person name="Ylla G."/>
        </authorList>
    </citation>
    <scope>NUCLEOTIDE SEQUENCE [LARGE SCALE GENOMIC DNA]</scope>
    <source>
        <strain evidence="2">DAG 2021-001</strain>
        <tissue evidence="2">Whole body minus gut</tissue>
    </source>
</reference>
<comment type="caution">
    <text evidence="2">The sequence shown here is derived from an EMBL/GenBank/DDBJ whole genome shotgun (WGS) entry which is preliminary data.</text>
</comment>
<feature type="region of interest" description="Disordered" evidence="1">
    <location>
        <begin position="34"/>
        <end position="61"/>
    </location>
</feature>